<keyword evidence="5" id="KW-1185">Reference proteome</keyword>
<accession>A0A7W8HV73</accession>
<dbReference type="GO" id="GO:0005840">
    <property type="term" value="C:ribosome"/>
    <property type="evidence" value="ECO:0007669"/>
    <property type="project" value="UniProtKB-KW"/>
</dbReference>
<dbReference type="SUPFAM" id="SSF55729">
    <property type="entry name" value="Acyl-CoA N-acyltransferases (Nat)"/>
    <property type="match status" value="1"/>
</dbReference>
<sequence>MNEVQIVPFRPDHAAGWAALNEAWLAEGGFAVEARDRTVIDDPRGAILDRDGRIFMAERDGEAIGCCALMAMDDGGYEVAKMTVSPAARGLGLGRRLLEACEVAARAAGAPRLYLETSSTLKPAGALYRSFGFVDLPPRPSPYVRADVWMEKRLR</sequence>
<organism evidence="4 5">
    <name type="scientific">Brevundimonas basaltis</name>
    <dbReference type="NCBI Taxonomy" id="472166"/>
    <lineage>
        <taxon>Bacteria</taxon>
        <taxon>Pseudomonadati</taxon>
        <taxon>Pseudomonadota</taxon>
        <taxon>Alphaproteobacteria</taxon>
        <taxon>Caulobacterales</taxon>
        <taxon>Caulobacteraceae</taxon>
        <taxon>Brevundimonas</taxon>
    </lineage>
</organism>
<keyword evidence="2" id="KW-0012">Acyltransferase</keyword>
<evidence type="ECO:0000256" key="1">
    <source>
        <dbReference type="ARBA" id="ARBA00022679"/>
    </source>
</evidence>
<dbReference type="AlphaFoldDB" id="A0A7W8HV73"/>
<dbReference type="InterPro" id="IPR000182">
    <property type="entry name" value="GNAT_dom"/>
</dbReference>
<evidence type="ECO:0000259" key="3">
    <source>
        <dbReference type="PROSITE" id="PS51186"/>
    </source>
</evidence>
<name>A0A7W8HV73_9CAUL</name>
<protein>
    <submittedName>
        <fullName evidence="4">Ribosomal protein S18 acetylase RimI-like enzyme</fullName>
    </submittedName>
</protein>
<keyword evidence="4" id="KW-0689">Ribosomal protein</keyword>
<evidence type="ECO:0000256" key="2">
    <source>
        <dbReference type="ARBA" id="ARBA00023315"/>
    </source>
</evidence>
<gene>
    <name evidence="4" type="ORF">HNQ67_000037</name>
</gene>
<reference evidence="4 5" key="1">
    <citation type="submission" date="2020-08" db="EMBL/GenBank/DDBJ databases">
        <title>Genomic Encyclopedia of Type Strains, Phase IV (KMG-IV): sequencing the most valuable type-strain genomes for metagenomic binning, comparative biology and taxonomic classification.</title>
        <authorList>
            <person name="Goeker M."/>
        </authorList>
    </citation>
    <scope>NUCLEOTIDE SEQUENCE [LARGE SCALE GENOMIC DNA]</scope>
    <source>
        <strain evidence="4 5">DSM 25335</strain>
    </source>
</reference>
<feature type="domain" description="N-acetyltransferase" evidence="3">
    <location>
        <begin position="4"/>
        <end position="155"/>
    </location>
</feature>
<dbReference type="RefSeq" id="WP_183251207.1">
    <property type="nucleotide sequence ID" value="NZ_BAAAFF010000003.1"/>
</dbReference>
<dbReference type="GO" id="GO:0016747">
    <property type="term" value="F:acyltransferase activity, transferring groups other than amino-acyl groups"/>
    <property type="evidence" value="ECO:0007669"/>
    <property type="project" value="InterPro"/>
</dbReference>
<dbReference type="PANTHER" id="PTHR43877:SF2">
    <property type="entry name" value="AMINOALKYLPHOSPHONATE N-ACETYLTRANSFERASE-RELATED"/>
    <property type="match status" value="1"/>
</dbReference>
<keyword evidence="4" id="KW-0687">Ribonucleoprotein</keyword>
<evidence type="ECO:0000313" key="5">
    <source>
        <dbReference type="Proteomes" id="UP000566663"/>
    </source>
</evidence>
<dbReference type="InterPro" id="IPR050832">
    <property type="entry name" value="Bact_Acetyltransf"/>
</dbReference>
<dbReference type="InterPro" id="IPR016181">
    <property type="entry name" value="Acyl_CoA_acyltransferase"/>
</dbReference>
<dbReference type="Pfam" id="PF00583">
    <property type="entry name" value="Acetyltransf_1"/>
    <property type="match status" value="1"/>
</dbReference>
<dbReference type="PANTHER" id="PTHR43877">
    <property type="entry name" value="AMINOALKYLPHOSPHONATE N-ACETYLTRANSFERASE-RELATED-RELATED"/>
    <property type="match status" value="1"/>
</dbReference>
<dbReference type="PROSITE" id="PS51186">
    <property type="entry name" value="GNAT"/>
    <property type="match status" value="1"/>
</dbReference>
<dbReference type="Proteomes" id="UP000566663">
    <property type="component" value="Unassembled WGS sequence"/>
</dbReference>
<evidence type="ECO:0000313" key="4">
    <source>
        <dbReference type="EMBL" id="MBB5290541.1"/>
    </source>
</evidence>
<keyword evidence="1" id="KW-0808">Transferase</keyword>
<comment type="caution">
    <text evidence="4">The sequence shown here is derived from an EMBL/GenBank/DDBJ whole genome shotgun (WGS) entry which is preliminary data.</text>
</comment>
<dbReference type="Gene3D" id="3.40.630.30">
    <property type="match status" value="1"/>
</dbReference>
<dbReference type="EMBL" id="JACHFZ010000001">
    <property type="protein sequence ID" value="MBB5290541.1"/>
    <property type="molecule type" value="Genomic_DNA"/>
</dbReference>
<proteinExistence type="predicted"/>